<gene>
    <name evidence="2" type="ORF">NHG85_13070</name>
</gene>
<evidence type="ECO:0000259" key="1">
    <source>
        <dbReference type="Pfam" id="PF20078"/>
    </source>
</evidence>
<organism evidence="2 3">
    <name type="scientific">Limimaricola litoreus</name>
    <dbReference type="NCBI Taxonomy" id="2955316"/>
    <lineage>
        <taxon>Bacteria</taxon>
        <taxon>Pseudomonadati</taxon>
        <taxon>Pseudomonadota</taxon>
        <taxon>Alphaproteobacteria</taxon>
        <taxon>Rhodobacterales</taxon>
        <taxon>Paracoccaceae</taxon>
        <taxon>Limimaricola</taxon>
    </lineage>
</organism>
<proteinExistence type="predicted"/>
<name>A0A9X2JS76_9RHOB</name>
<dbReference type="EMBL" id="JAMYXC010000203">
    <property type="protein sequence ID" value="MCP1169441.1"/>
    <property type="molecule type" value="Genomic_DNA"/>
</dbReference>
<dbReference type="Proteomes" id="UP001139477">
    <property type="component" value="Unassembled WGS sequence"/>
</dbReference>
<dbReference type="RefSeq" id="WP_253333052.1">
    <property type="nucleotide sequence ID" value="NZ_JAMYXC010000203.1"/>
</dbReference>
<dbReference type="AlphaFoldDB" id="A0A9X2JS76"/>
<feature type="domain" description="DUF6473" evidence="1">
    <location>
        <begin position="3"/>
        <end position="231"/>
    </location>
</feature>
<protein>
    <submittedName>
        <fullName evidence="2">DUF6473 family protein</fullName>
    </submittedName>
</protein>
<sequence>MGHDGNGQLAGAIARVRYEGSRLDVRGPRRRLTGRYIACPGGTETFGPGLEAPFAALLERRIGQSCVNLGALNAGAGAHLGEAALLDICGRAERVVLQVTGAHGVSNRLFTVHPRRNDRFLKASPALRALYPDIDFTEFCFTRHMLLALKSHDAERFETLREEMCTAWTMRMRKLISCLAPPVTLVVLPERRGDGGLGEDPLFVTHAMVEALRPIVDGIVTAPRPHLPEAARHRAVARALGEVFARQAA</sequence>
<evidence type="ECO:0000313" key="3">
    <source>
        <dbReference type="Proteomes" id="UP001139477"/>
    </source>
</evidence>
<keyword evidence="3" id="KW-1185">Reference proteome</keyword>
<comment type="caution">
    <text evidence="2">The sequence shown here is derived from an EMBL/GenBank/DDBJ whole genome shotgun (WGS) entry which is preliminary data.</text>
</comment>
<dbReference type="InterPro" id="IPR045524">
    <property type="entry name" value="DUF6473"/>
</dbReference>
<dbReference type="Pfam" id="PF20078">
    <property type="entry name" value="DUF6473"/>
    <property type="match status" value="1"/>
</dbReference>
<accession>A0A9X2JS76</accession>
<evidence type="ECO:0000313" key="2">
    <source>
        <dbReference type="EMBL" id="MCP1169441.1"/>
    </source>
</evidence>
<reference evidence="2" key="1">
    <citation type="submission" date="2022-06" db="EMBL/GenBank/DDBJ databases">
        <title>Limimaricola sediminis sp. nov., isolated from an intertidal sediment.</title>
        <authorList>
            <person name="Shao X."/>
        </authorList>
    </citation>
    <scope>NUCLEOTIDE SEQUENCE</scope>
    <source>
        <strain evidence="2">ASW11-118</strain>
    </source>
</reference>